<organism evidence="1 2">
    <name type="scientific">Acorus calamus</name>
    <name type="common">Sweet flag</name>
    <dbReference type="NCBI Taxonomy" id="4465"/>
    <lineage>
        <taxon>Eukaryota</taxon>
        <taxon>Viridiplantae</taxon>
        <taxon>Streptophyta</taxon>
        <taxon>Embryophyta</taxon>
        <taxon>Tracheophyta</taxon>
        <taxon>Spermatophyta</taxon>
        <taxon>Magnoliopsida</taxon>
        <taxon>Liliopsida</taxon>
        <taxon>Acoraceae</taxon>
        <taxon>Acorus</taxon>
    </lineage>
</organism>
<name>A0AAV9FIY1_ACOCL</name>
<dbReference type="AlphaFoldDB" id="A0AAV9FIY1"/>
<evidence type="ECO:0000313" key="1">
    <source>
        <dbReference type="EMBL" id="KAK1324398.1"/>
    </source>
</evidence>
<reference evidence="1" key="1">
    <citation type="journal article" date="2023" name="Nat. Commun.">
        <title>Diploid and tetraploid genomes of Acorus and the evolution of monocots.</title>
        <authorList>
            <person name="Ma L."/>
            <person name="Liu K.W."/>
            <person name="Li Z."/>
            <person name="Hsiao Y.Y."/>
            <person name="Qi Y."/>
            <person name="Fu T."/>
            <person name="Tang G.D."/>
            <person name="Zhang D."/>
            <person name="Sun W.H."/>
            <person name="Liu D.K."/>
            <person name="Li Y."/>
            <person name="Chen G.Z."/>
            <person name="Liu X.D."/>
            <person name="Liao X.Y."/>
            <person name="Jiang Y.T."/>
            <person name="Yu X."/>
            <person name="Hao Y."/>
            <person name="Huang J."/>
            <person name="Zhao X.W."/>
            <person name="Ke S."/>
            <person name="Chen Y.Y."/>
            <person name="Wu W.L."/>
            <person name="Hsu J.L."/>
            <person name="Lin Y.F."/>
            <person name="Huang M.D."/>
            <person name="Li C.Y."/>
            <person name="Huang L."/>
            <person name="Wang Z.W."/>
            <person name="Zhao X."/>
            <person name="Zhong W.Y."/>
            <person name="Peng D.H."/>
            <person name="Ahmad S."/>
            <person name="Lan S."/>
            <person name="Zhang J.S."/>
            <person name="Tsai W.C."/>
            <person name="Van de Peer Y."/>
            <person name="Liu Z.J."/>
        </authorList>
    </citation>
    <scope>NUCLEOTIDE SEQUENCE</scope>
    <source>
        <strain evidence="1">CP</strain>
    </source>
</reference>
<keyword evidence="2" id="KW-1185">Reference proteome</keyword>
<reference evidence="1" key="2">
    <citation type="submission" date="2023-06" db="EMBL/GenBank/DDBJ databases">
        <authorList>
            <person name="Ma L."/>
            <person name="Liu K.-W."/>
            <person name="Li Z."/>
            <person name="Hsiao Y.-Y."/>
            <person name="Qi Y."/>
            <person name="Fu T."/>
            <person name="Tang G."/>
            <person name="Zhang D."/>
            <person name="Sun W.-H."/>
            <person name="Liu D.-K."/>
            <person name="Li Y."/>
            <person name="Chen G.-Z."/>
            <person name="Liu X.-D."/>
            <person name="Liao X.-Y."/>
            <person name="Jiang Y.-T."/>
            <person name="Yu X."/>
            <person name="Hao Y."/>
            <person name="Huang J."/>
            <person name="Zhao X.-W."/>
            <person name="Ke S."/>
            <person name="Chen Y.-Y."/>
            <person name="Wu W.-L."/>
            <person name="Hsu J.-L."/>
            <person name="Lin Y.-F."/>
            <person name="Huang M.-D."/>
            <person name="Li C.-Y."/>
            <person name="Huang L."/>
            <person name="Wang Z.-W."/>
            <person name="Zhao X."/>
            <person name="Zhong W.-Y."/>
            <person name="Peng D.-H."/>
            <person name="Ahmad S."/>
            <person name="Lan S."/>
            <person name="Zhang J.-S."/>
            <person name="Tsai W.-C."/>
            <person name="Van De Peer Y."/>
            <person name="Liu Z.-J."/>
        </authorList>
    </citation>
    <scope>NUCLEOTIDE SEQUENCE</scope>
    <source>
        <strain evidence="1">CP</strain>
        <tissue evidence="1">Leaves</tissue>
    </source>
</reference>
<protein>
    <submittedName>
        <fullName evidence="1">Uncharacterized protein</fullName>
    </submittedName>
</protein>
<proteinExistence type="predicted"/>
<dbReference type="EMBL" id="JAUJYO010000001">
    <property type="protein sequence ID" value="KAK1324398.1"/>
    <property type="molecule type" value="Genomic_DNA"/>
</dbReference>
<sequence>MLFRSSREYLFFVSLWSYEEIGFTFNTGVHAAADGVISPAIIQIVCHMSVSVSDPAFSIFKVSRTVRC</sequence>
<accession>A0AAV9FIY1</accession>
<comment type="caution">
    <text evidence="1">The sequence shown here is derived from an EMBL/GenBank/DDBJ whole genome shotgun (WGS) entry which is preliminary data.</text>
</comment>
<gene>
    <name evidence="1" type="ORF">QJS10_CPA01g00026</name>
</gene>
<evidence type="ECO:0000313" key="2">
    <source>
        <dbReference type="Proteomes" id="UP001180020"/>
    </source>
</evidence>
<dbReference type="Proteomes" id="UP001180020">
    <property type="component" value="Unassembled WGS sequence"/>
</dbReference>